<keyword evidence="3" id="KW-1185">Reference proteome</keyword>
<feature type="compositionally biased region" description="Basic and acidic residues" evidence="1">
    <location>
        <begin position="25"/>
        <end position="37"/>
    </location>
</feature>
<dbReference type="Proteomes" id="UP000310200">
    <property type="component" value="Unassembled WGS sequence"/>
</dbReference>
<proteinExistence type="predicted"/>
<gene>
    <name evidence="2" type="ORF">DBV15_05216</name>
</gene>
<dbReference type="AlphaFoldDB" id="A0A4V3SAV4"/>
<sequence>MREFSRHTNGTDARHVRAIAGWPGREPKMMQRQEGKMLPRRRRRGERPDGISTIPFGVEIGCMRRRIRR</sequence>
<evidence type="ECO:0000256" key="1">
    <source>
        <dbReference type="SAM" id="MobiDB-lite"/>
    </source>
</evidence>
<comment type="caution">
    <text evidence="2">The sequence shown here is derived from an EMBL/GenBank/DDBJ whole genome shotgun (WGS) entry which is preliminary data.</text>
</comment>
<protein>
    <submittedName>
        <fullName evidence="2">Uncharacterized protein</fullName>
    </submittedName>
</protein>
<evidence type="ECO:0000313" key="2">
    <source>
        <dbReference type="EMBL" id="TGZ50524.1"/>
    </source>
</evidence>
<name>A0A4V3SAV4_9HYME</name>
<dbReference type="EMBL" id="QBLH01001966">
    <property type="protein sequence ID" value="TGZ50524.1"/>
    <property type="molecule type" value="Genomic_DNA"/>
</dbReference>
<feature type="region of interest" description="Disordered" evidence="1">
    <location>
        <begin position="1"/>
        <end position="53"/>
    </location>
</feature>
<reference evidence="2 3" key="1">
    <citation type="journal article" date="2019" name="Philos. Trans. R. Soc. Lond., B, Biol. Sci.">
        <title>Ant behaviour and brain gene expression of defending hosts depend on the ecological success of the intruding social parasite.</title>
        <authorList>
            <person name="Kaur R."/>
            <person name="Stoldt M."/>
            <person name="Jongepier E."/>
            <person name="Feldmeyer B."/>
            <person name="Menzel F."/>
            <person name="Bornberg-Bauer E."/>
            <person name="Foitzik S."/>
        </authorList>
    </citation>
    <scope>NUCLEOTIDE SEQUENCE [LARGE SCALE GENOMIC DNA]</scope>
    <source>
        <tissue evidence="2">Whole body</tissue>
    </source>
</reference>
<evidence type="ECO:0000313" key="3">
    <source>
        <dbReference type="Proteomes" id="UP000310200"/>
    </source>
</evidence>
<organism evidence="2 3">
    <name type="scientific">Temnothorax longispinosus</name>
    <dbReference type="NCBI Taxonomy" id="300112"/>
    <lineage>
        <taxon>Eukaryota</taxon>
        <taxon>Metazoa</taxon>
        <taxon>Ecdysozoa</taxon>
        <taxon>Arthropoda</taxon>
        <taxon>Hexapoda</taxon>
        <taxon>Insecta</taxon>
        <taxon>Pterygota</taxon>
        <taxon>Neoptera</taxon>
        <taxon>Endopterygota</taxon>
        <taxon>Hymenoptera</taxon>
        <taxon>Apocrita</taxon>
        <taxon>Aculeata</taxon>
        <taxon>Formicoidea</taxon>
        <taxon>Formicidae</taxon>
        <taxon>Myrmicinae</taxon>
        <taxon>Temnothorax</taxon>
    </lineage>
</organism>
<accession>A0A4V3SAV4</accession>